<dbReference type="Proteomes" id="UP000789920">
    <property type="component" value="Unassembled WGS sequence"/>
</dbReference>
<organism evidence="1 2">
    <name type="scientific">Racocetra persica</name>
    <dbReference type="NCBI Taxonomy" id="160502"/>
    <lineage>
        <taxon>Eukaryota</taxon>
        <taxon>Fungi</taxon>
        <taxon>Fungi incertae sedis</taxon>
        <taxon>Mucoromycota</taxon>
        <taxon>Glomeromycotina</taxon>
        <taxon>Glomeromycetes</taxon>
        <taxon>Diversisporales</taxon>
        <taxon>Gigasporaceae</taxon>
        <taxon>Racocetra</taxon>
    </lineage>
</organism>
<name>A0ACA9QTM1_9GLOM</name>
<proteinExistence type="predicted"/>
<gene>
    <name evidence="1" type="ORF">RPERSI_LOCUS15168</name>
</gene>
<evidence type="ECO:0000313" key="1">
    <source>
        <dbReference type="EMBL" id="CAG8760369.1"/>
    </source>
</evidence>
<keyword evidence="2" id="KW-1185">Reference proteome</keyword>
<protein>
    <submittedName>
        <fullName evidence="1">4527_t:CDS:1</fullName>
    </submittedName>
</protein>
<sequence>DLPEDTEEEDYHPSNEQEDEEFDEDEIEDDDISEADEEIDPSQRPSTSAEVDLDDEAEDASESNQTYKRGVAEEDDKSIQNKKRRV</sequence>
<accession>A0ACA9QTM1</accession>
<reference evidence="1" key="1">
    <citation type="submission" date="2021-06" db="EMBL/GenBank/DDBJ databases">
        <authorList>
            <person name="Kallberg Y."/>
            <person name="Tangrot J."/>
            <person name="Rosling A."/>
        </authorList>
    </citation>
    <scope>NUCLEOTIDE SEQUENCE</scope>
    <source>
        <strain evidence="1">MA461A</strain>
    </source>
</reference>
<dbReference type="EMBL" id="CAJVQC010036002">
    <property type="protein sequence ID" value="CAG8760369.1"/>
    <property type="molecule type" value="Genomic_DNA"/>
</dbReference>
<feature type="non-terminal residue" evidence="1">
    <location>
        <position position="1"/>
    </location>
</feature>
<comment type="caution">
    <text evidence="1">The sequence shown here is derived from an EMBL/GenBank/DDBJ whole genome shotgun (WGS) entry which is preliminary data.</text>
</comment>
<evidence type="ECO:0000313" key="2">
    <source>
        <dbReference type="Proteomes" id="UP000789920"/>
    </source>
</evidence>